<evidence type="ECO:0000313" key="3">
    <source>
        <dbReference type="Proteomes" id="UP001500902"/>
    </source>
</evidence>
<dbReference type="RefSeq" id="WP_344879203.1">
    <property type="nucleotide sequence ID" value="NZ_BAAAZP010000074.1"/>
</dbReference>
<keyword evidence="3" id="KW-1185">Reference proteome</keyword>
<gene>
    <name evidence="2" type="ORF">GCM10022224_038250</name>
</gene>
<protein>
    <submittedName>
        <fullName evidence="2">Uncharacterized protein</fullName>
    </submittedName>
</protein>
<accession>A0ABP7BWN3</accession>
<name>A0ABP7BWN3_9ACTN</name>
<comment type="caution">
    <text evidence="2">The sequence shown here is derived from an EMBL/GenBank/DDBJ whole genome shotgun (WGS) entry which is preliminary data.</text>
</comment>
<feature type="region of interest" description="Disordered" evidence="1">
    <location>
        <begin position="1"/>
        <end position="86"/>
    </location>
</feature>
<evidence type="ECO:0000313" key="2">
    <source>
        <dbReference type="EMBL" id="GAA3670393.1"/>
    </source>
</evidence>
<proteinExistence type="predicted"/>
<sequence length="86" mass="9466">MSSPENAPKTDAEPLQKPARKTGLPGERPRRPAEPRPHDPRPHEPRPHEPRPQEPKPAGRKALEQALLEAGKDLEDLTRPRGPGAA</sequence>
<feature type="compositionally biased region" description="Basic and acidic residues" evidence="1">
    <location>
        <begin position="70"/>
        <end position="79"/>
    </location>
</feature>
<dbReference type="EMBL" id="BAAAZP010000074">
    <property type="protein sequence ID" value="GAA3670393.1"/>
    <property type="molecule type" value="Genomic_DNA"/>
</dbReference>
<feature type="compositionally biased region" description="Basic and acidic residues" evidence="1">
    <location>
        <begin position="27"/>
        <end position="54"/>
    </location>
</feature>
<organism evidence="2 3">
    <name type="scientific">Nonomuraea antimicrobica</name>
    <dbReference type="NCBI Taxonomy" id="561173"/>
    <lineage>
        <taxon>Bacteria</taxon>
        <taxon>Bacillati</taxon>
        <taxon>Actinomycetota</taxon>
        <taxon>Actinomycetes</taxon>
        <taxon>Streptosporangiales</taxon>
        <taxon>Streptosporangiaceae</taxon>
        <taxon>Nonomuraea</taxon>
    </lineage>
</organism>
<evidence type="ECO:0000256" key="1">
    <source>
        <dbReference type="SAM" id="MobiDB-lite"/>
    </source>
</evidence>
<dbReference type="Proteomes" id="UP001500902">
    <property type="component" value="Unassembled WGS sequence"/>
</dbReference>
<reference evidence="3" key="1">
    <citation type="journal article" date="2019" name="Int. J. Syst. Evol. Microbiol.">
        <title>The Global Catalogue of Microorganisms (GCM) 10K type strain sequencing project: providing services to taxonomists for standard genome sequencing and annotation.</title>
        <authorList>
            <consortium name="The Broad Institute Genomics Platform"/>
            <consortium name="The Broad Institute Genome Sequencing Center for Infectious Disease"/>
            <person name="Wu L."/>
            <person name="Ma J."/>
        </authorList>
    </citation>
    <scope>NUCLEOTIDE SEQUENCE [LARGE SCALE GENOMIC DNA]</scope>
    <source>
        <strain evidence="3">JCM 16904</strain>
    </source>
</reference>